<name>A0A101LUI6_PICGL</name>
<dbReference type="AlphaFoldDB" id="A0A101LUI6"/>
<geneLocation type="mitochondrion" evidence="1"/>
<keyword evidence="1" id="KW-0496">Mitochondrion</keyword>
<comment type="caution">
    <text evidence="1">The sequence shown here is derived from an EMBL/GenBank/DDBJ whole genome shotgun (WGS) entry which is preliminary data.</text>
</comment>
<accession>A0A101LUI6</accession>
<protein>
    <submittedName>
        <fullName evidence="1">Uncharacterized protein</fullName>
    </submittedName>
</protein>
<proteinExistence type="predicted"/>
<sequence length="40" mass="4517">MVPSEGKLVLQLTPPLSLILMLPPLLRSLCPWCLRFSSCY</sequence>
<organism evidence="1">
    <name type="scientific">Picea glauca</name>
    <name type="common">White spruce</name>
    <name type="synonym">Pinus glauca</name>
    <dbReference type="NCBI Taxonomy" id="3330"/>
    <lineage>
        <taxon>Eukaryota</taxon>
        <taxon>Viridiplantae</taxon>
        <taxon>Streptophyta</taxon>
        <taxon>Embryophyta</taxon>
        <taxon>Tracheophyta</taxon>
        <taxon>Spermatophyta</taxon>
        <taxon>Pinopsida</taxon>
        <taxon>Pinidae</taxon>
        <taxon>Conifers I</taxon>
        <taxon>Pinales</taxon>
        <taxon>Pinaceae</taxon>
        <taxon>Picea</taxon>
    </lineage>
</organism>
<gene>
    <name evidence="1" type="ORF">ABT39_MTgene2431</name>
</gene>
<reference evidence="1" key="1">
    <citation type="journal article" date="2015" name="Genome Biol. Evol.">
        <title>Organellar Genomes of White Spruce (Picea glauca): Assembly and Annotation.</title>
        <authorList>
            <person name="Jackman S.D."/>
            <person name="Warren R.L."/>
            <person name="Gibb E.A."/>
            <person name="Vandervalk B.P."/>
            <person name="Mohamadi H."/>
            <person name="Chu J."/>
            <person name="Raymond A."/>
            <person name="Pleasance S."/>
            <person name="Coope R."/>
            <person name="Wildung M.R."/>
            <person name="Ritland C.E."/>
            <person name="Bousquet J."/>
            <person name="Jones S.J."/>
            <person name="Bohlmann J."/>
            <person name="Birol I."/>
        </authorList>
    </citation>
    <scope>NUCLEOTIDE SEQUENCE [LARGE SCALE GENOMIC DNA]</scope>
    <source>
        <tissue evidence="1">Flushing bud</tissue>
    </source>
</reference>
<evidence type="ECO:0000313" key="1">
    <source>
        <dbReference type="EMBL" id="KUM45595.1"/>
    </source>
</evidence>
<dbReference type="EMBL" id="LKAM01000017">
    <property type="protein sequence ID" value="KUM45595.1"/>
    <property type="molecule type" value="Genomic_DNA"/>
</dbReference>